<dbReference type="AlphaFoldDB" id="A0A1D1VGX3"/>
<evidence type="ECO:0000313" key="2">
    <source>
        <dbReference type="EMBL" id="GAV00870.1"/>
    </source>
</evidence>
<comment type="caution">
    <text evidence="2">The sequence shown here is derived from an EMBL/GenBank/DDBJ whole genome shotgun (WGS) entry which is preliminary data.</text>
</comment>
<sequence>MTNLHGIRAMLFAPKTPSYVLLRKRTYALLPRCAQAWISTLNDRGRQIGKGGRSKGSTDTQGNGNNGQMQAHYAPVFELRQFASTADDPQLSTAKQPA</sequence>
<dbReference type="EMBL" id="BDGG01000006">
    <property type="protein sequence ID" value="GAV00870.1"/>
    <property type="molecule type" value="Genomic_DNA"/>
</dbReference>
<accession>A0A1D1VGX3</accession>
<keyword evidence="3" id="KW-1185">Reference proteome</keyword>
<evidence type="ECO:0000256" key="1">
    <source>
        <dbReference type="SAM" id="MobiDB-lite"/>
    </source>
</evidence>
<proteinExistence type="predicted"/>
<protein>
    <submittedName>
        <fullName evidence="2">Uncharacterized protein</fullName>
    </submittedName>
</protein>
<evidence type="ECO:0000313" key="3">
    <source>
        <dbReference type="Proteomes" id="UP000186922"/>
    </source>
</evidence>
<dbReference type="Proteomes" id="UP000186922">
    <property type="component" value="Unassembled WGS sequence"/>
</dbReference>
<organism evidence="2 3">
    <name type="scientific">Ramazzottius varieornatus</name>
    <name type="common">Water bear</name>
    <name type="synonym">Tardigrade</name>
    <dbReference type="NCBI Taxonomy" id="947166"/>
    <lineage>
        <taxon>Eukaryota</taxon>
        <taxon>Metazoa</taxon>
        <taxon>Ecdysozoa</taxon>
        <taxon>Tardigrada</taxon>
        <taxon>Eutardigrada</taxon>
        <taxon>Parachela</taxon>
        <taxon>Hypsibioidea</taxon>
        <taxon>Ramazzottiidae</taxon>
        <taxon>Ramazzottius</taxon>
    </lineage>
</organism>
<name>A0A1D1VGX3_RAMVA</name>
<feature type="region of interest" description="Disordered" evidence="1">
    <location>
        <begin position="44"/>
        <end position="71"/>
    </location>
</feature>
<gene>
    <name evidence="2" type="primary">RvY_11658-1</name>
    <name evidence="2" type="synonym">RvY_11658.1</name>
    <name evidence="2" type="ORF">RvY_11658</name>
</gene>
<reference evidence="2 3" key="1">
    <citation type="journal article" date="2016" name="Nat. Commun.">
        <title>Extremotolerant tardigrade genome and improved radiotolerance of human cultured cells by tardigrade-unique protein.</title>
        <authorList>
            <person name="Hashimoto T."/>
            <person name="Horikawa D.D."/>
            <person name="Saito Y."/>
            <person name="Kuwahara H."/>
            <person name="Kozuka-Hata H."/>
            <person name="Shin-I T."/>
            <person name="Minakuchi Y."/>
            <person name="Ohishi K."/>
            <person name="Motoyama A."/>
            <person name="Aizu T."/>
            <person name="Enomoto A."/>
            <person name="Kondo K."/>
            <person name="Tanaka S."/>
            <person name="Hara Y."/>
            <person name="Koshikawa S."/>
            <person name="Sagara H."/>
            <person name="Miura T."/>
            <person name="Yokobori S."/>
            <person name="Miyagawa K."/>
            <person name="Suzuki Y."/>
            <person name="Kubo T."/>
            <person name="Oyama M."/>
            <person name="Kohara Y."/>
            <person name="Fujiyama A."/>
            <person name="Arakawa K."/>
            <person name="Katayama T."/>
            <person name="Toyoda A."/>
            <person name="Kunieda T."/>
        </authorList>
    </citation>
    <scope>NUCLEOTIDE SEQUENCE [LARGE SCALE GENOMIC DNA]</scope>
    <source>
        <strain evidence="2 3">YOKOZUNA-1</strain>
    </source>
</reference>
<feature type="compositionally biased region" description="Polar residues" evidence="1">
    <location>
        <begin position="55"/>
        <end position="69"/>
    </location>
</feature>